<dbReference type="PANTHER" id="PTHR30582:SF24">
    <property type="entry name" value="L,D-TRANSPEPTIDASE ERFK_SRFK-RELATED"/>
    <property type="match status" value="1"/>
</dbReference>
<evidence type="ECO:0000256" key="6">
    <source>
        <dbReference type="ARBA" id="ARBA00022960"/>
    </source>
</evidence>
<keyword evidence="4" id="KW-0808">Transferase</keyword>
<dbReference type="PANTHER" id="PTHR30582">
    <property type="entry name" value="L,D-TRANSPEPTIDASE"/>
    <property type="match status" value="1"/>
</dbReference>
<dbReference type="PROSITE" id="PS51257">
    <property type="entry name" value="PROKAR_LIPOPROTEIN"/>
    <property type="match status" value="1"/>
</dbReference>
<comment type="similarity">
    <text evidence="2">Belongs to the YkuD family.</text>
</comment>
<dbReference type="Pfam" id="PF03734">
    <property type="entry name" value="YkuD"/>
    <property type="match status" value="1"/>
</dbReference>
<evidence type="ECO:0000256" key="9">
    <source>
        <dbReference type="PROSITE-ProRule" id="PRU01373"/>
    </source>
</evidence>
<evidence type="ECO:0000256" key="8">
    <source>
        <dbReference type="ARBA" id="ARBA00023316"/>
    </source>
</evidence>
<protein>
    <submittedName>
        <fullName evidence="12">Conserved domain protein</fullName>
    </submittedName>
</protein>
<evidence type="ECO:0000256" key="2">
    <source>
        <dbReference type="ARBA" id="ARBA00005992"/>
    </source>
</evidence>
<feature type="domain" description="L,D-TPase catalytic" evidence="11">
    <location>
        <begin position="31"/>
        <end position="178"/>
    </location>
</feature>
<keyword evidence="7 9" id="KW-0573">Peptidoglycan synthesis</keyword>
<gene>
    <name evidence="12" type="ORF">AVDCRST_MAG42-2272</name>
</gene>
<organism evidence="12">
    <name type="scientific">uncultured Chthoniobacterales bacterium</name>
    <dbReference type="NCBI Taxonomy" id="1836801"/>
    <lineage>
        <taxon>Bacteria</taxon>
        <taxon>Pseudomonadati</taxon>
        <taxon>Verrucomicrobiota</taxon>
        <taxon>Spartobacteria</taxon>
        <taxon>Chthoniobacterales</taxon>
        <taxon>environmental samples</taxon>
    </lineage>
</organism>
<feature type="active site" description="Nucleophile" evidence="9">
    <location>
        <position position="154"/>
    </location>
</feature>
<evidence type="ECO:0000313" key="12">
    <source>
        <dbReference type="EMBL" id="CAA9251824.1"/>
    </source>
</evidence>
<dbReference type="PROSITE" id="PS52029">
    <property type="entry name" value="LD_TPASE"/>
    <property type="match status" value="1"/>
</dbReference>
<dbReference type="AlphaFoldDB" id="A0A6J4IGJ9"/>
<keyword evidence="10" id="KW-0732">Signal</keyword>
<dbReference type="EMBL" id="CADCTA010000081">
    <property type="protein sequence ID" value="CAA9251824.1"/>
    <property type="molecule type" value="Genomic_DNA"/>
</dbReference>
<dbReference type="InterPro" id="IPR038063">
    <property type="entry name" value="Transpep_catalytic_dom"/>
</dbReference>
<evidence type="ECO:0000256" key="4">
    <source>
        <dbReference type="ARBA" id="ARBA00022679"/>
    </source>
</evidence>
<dbReference type="GO" id="GO:0016757">
    <property type="term" value="F:glycosyltransferase activity"/>
    <property type="evidence" value="ECO:0007669"/>
    <property type="project" value="UniProtKB-KW"/>
</dbReference>
<evidence type="ECO:0000256" key="10">
    <source>
        <dbReference type="SAM" id="SignalP"/>
    </source>
</evidence>
<feature type="active site" description="Proton donor/acceptor" evidence="9">
    <location>
        <position position="138"/>
    </location>
</feature>
<dbReference type="GO" id="GO:0071972">
    <property type="term" value="F:peptidoglycan L,D-transpeptidase activity"/>
    <property type="evidence" value="ECO:0007669"/>
    <property type="project" value="TreeGrafter"/>
</dbReference>
<dbReference type="GO" id="GO:0018104">
    <property type="term" value="P:peptidoglycan-protein cross-linking"/>
    <property type="evidence" value="ECO:0007669"/>
    <property type="project" value="TreeGrafter"/>
</dbReference>
<feature type="signal peptide" evidence="10">
    <location>
        <begin position="1"/>
        <end position="24"/>
    </location>
</feature>
<keyword evidence="8 9" id="KW-0961">Cell wall biogenesis/degradation</keyword>
<feature type="chain" id="PRO_5027055065" evidence="10">
    <location>
        <begin position="25"/>
        <end position="208"/>
    </location>
</feature>
<evidence type="ECO:0000256" key="1">
    <source>
        <dbReference type="ARBA" id="ARBA00004752"/>
    </source>
</evidence>
<dbReference type="UniPathway" id="UPA00219"/>
<keyword evidence="6 9" id="KW-0133">Cell shape</keyword>
<dbReference type="GO" id="GO:0071555">
    <property type="term" value="P:cell wall organization"/>
    <property type="evidence" value="ECO:0007669"/>
    <property type="project" value="UniProtKB-UniRule"/>
</dbReference>
<dbReference type="Gene3D" id="2.40.440.10">
    <property type="entry name" value="L,D-transpeptidase catalytic domain-like"/>
    <property type="match status" value="1"/>
</dbReference>
<name>A0A6J4IGJ9_9BACT</name>
<reference evidence="12" key="1">
    <citation type="submission" date="2020-02" db="EMBL/GenBank/DDBJ databases">
        <authorList>
            <person name="Meier V. D."/>
        </authorList>
    </citation>
    <scope>NUCLEOTIDE SEQUENCE</scope>
    <source>
        <strain evidence="12">AVDCRST_MAG42</strain>
    </source>
</reference>
<dbReference type="InterPro" id="IPR005490">
    <property type="entry name" value="LD_TPept_cat_dom"/>
</dbReference>
<sequence length="208" mass="22242">MRFDPRPLLRAALALAVLFFSASCATKDTRHRVVVSVPEQRLVVLDEGRPMAMYPISTSKFAIGDIPGSRGTPLGELEIAKKIGDAAPSGTVFKSRKRTGEILPPDAPGRDPIVTRILWLKGLEAQNANAYGRYIYIHGTPEERNIGQPASYGCIRMRSRDVIQLYNVVGWGARVSIVNAPLAAAVPALAPVAAQVAAAGTTDAPASR</sequence>
<evidence type="ECO:0000256" key="5">
    <source>
        <dbReference type="ARBA" id="ARBA00022801"/>
    </source>
</evidence>
<keyword evidence="5" id="KW-0378">Hydrolase</keyword>
<evidence type="ECO:0000256" key="7">
    <source>
        <dbReference type="ARBA" id="ARBA00022984"/>
    </source>
</evidence>
<dbReference type="SUPFAM" id="SSF141523">
    <property type="entry name" value="L,D-transpeptidase catalytic domain-like"/>
    <property type="match status" value="1"/>
</dbReference>
<keyword evidence="3" id="KW-0328">Glycosyltransferase</keyword>
<dbReference type="InterPro" id="IPR050979">
    <property type="entry name" value="LD-transpeptidase"/>
</dbReference>
<evidence type="ECO:0000256" key="3">
    <source>
        <dbReference type="ARBA" id="ARBA00022676"/>
    </source>
</evidence>
<comment type="pathway">
    <text evidence="1 9">Cell wall biogenesis; peptidoglycan biosynthesis.</text>
</comment>
<dbReference type="GO" id="GO:0008360">
    <property type="term" value="P:regulation of cell shape"/>
    <property type="evidence" value="ECO:0007669"/>
    <property type="project" value="UniProtKB-UniRule"/>
</dbReference>
<proteinExistence type="inferred from homology"/>
<dbReference type="GO" id="GO:0005576">
    <property type="term" value="C:extracellular region"/>
    <property type="evidence" value="ECO:0007669"/>
    <property type="project" value="TreeGrafter"/>
</dbReference>
<dbReference type="CDD" id="cd16913">
    <property type="entry name" value="YkuD_like"/>
    <property type="match status" value="1"/>
</dbReference>
<evidence type="ECO:0000259" key="11">
    <source>
        <dbReference type="PROSITE" id="PS52029"/>
    </source>
</evidence>
<accession>A0A6J4IGJ9</accession>